<name>A0A8J6ATE4_GALPY</name>
<keyword evidence="2" id="KW-1185">Reference proteome</keyword>
<evidence type="ECO:0000313" key="1">
    <source>
        <dbReference type="EMBL" id="KAG8524296.1"/>
    </source>
</evidence>
<dbReference type="Gene3D" id="1.10.220.10">
    <property type="entry name" value="Annexin"/>
    <property type="match status" value="1"/>
</dbReference>
<protein>
    <submittedName>
        <fullName evidence="1">Putative annexin A2-like protein</fullName>
    </submittedName>
</protein>
<gene>
    <name evidence="1" type="ORF">J0S82_009585</name>
</gene>
<dbReference type="AlphaFoldDB" id="A0A8J6ATE4"/>
<proteinExistence type="predicted"/>
<dbReference type="EMBL" id="JAGFMF010011390">
    <property type="protein sequence ID" value="KAG8524296.1"/>
    <property type="molecule type" value="Genomic_DNA"/>
</dbReference>
<dbReference type="GO" id="GO:0005544">
    <property type="term" value="F:calcium-dependent phospholipid binding"/>
    <property type="evidence" value="ECO:0007669"/>
    <property type="project" value="InterPro"/>
</dbReference>
<reference evidence="1" key="1">
    <citation type="journal article" date="2021" name="Evol. Appl.">
        <title>The genome of the Pyrenean desman and the effects of bottlenecks and inbreeding on the genomic landscape of an endangered species.</title>
        <authorList>
            <person name="Escoda L."/>
            <person name="Castresana J."/>
        </authorList>
    </citation>
    <scope>NUCLEOTIDE SEQUENCE</scope>
    <source>
        <strain evidence="1">IBE-C5619</strain>
    </source>
</reference>
<organism evidence="1 2">
    <name type="scientific">Galemys pyrenaicus</name>
    <name type="common">Iberian desman</name>
    <name type="synonym">Pyrenean desman</name>
    <dbReference type="NCBI Taxonomy" id="202257"/>
    <lineage>
        <taxon>Eukaryota</taxon>
        <taxon>Metazoa</taxon>
        <taxon>Chordata</taxon>
        <taxon>Craniata</taxon>
        <taxon>Vertebrata</taxon>
        <taxon>Euteleostomi</taxon>
        <taxon>Mammalia</taxon>
        <taxon>Eutheria</taxon>
        <taxon>Laurasiatheria</taxon>
        <taxon>Eulipotyphla</taxon>
        <taxon>Talpidae</taxon>
        <taxon>Galemys</taxon>
    </lineage>
</organism>
<dbReference type="SUPFAM" id="SSF47874">
    <property type="entry name" value="Annexin"/>
    <property type="match status" value="1"/>
</dbReference>
<comment type="caution">
    <text evidence="1">The sequence shown here is derived from an EMBL/GenBank/DDBJ whole genome shotgun (WGS) entry which is preliminary data.</text>
</comment>
<accession>A0A8J6ATE4</accession>
<sequence length="120" mass="13683">MSTVYEILCKLSLEGDHIYQVHMGQSKCTQTSMLNGMLGTLKLLSTPSVLRRSPNMFVSQLYDALKDKAPCDKVLIRIMVSPVNMLKFKKKYRKSHYSYIQQNISGHYQKALLYLCSGDA</sequence>
<dbReference type="Proteomes" id="UP000700334">
    <property type="component" value="Unassembled WGS sequence"/>
</dbReference>
<dbReference type="OrthoDB" id="9807259at2759"/>
<evidence type="ECO:0000313" key="2">
    <source>
        <dbReference type="Proteomes" id="UP000700334"/>
    </source>
</evidence>
<dbReference type="InterPro" id="IPR037104">
    <property type="entry name" value="Annexin_sf"/>
</dbReference>
<dbReference type="GO" id="GO:0005509">
    <property type="term" value="F:calcium ion binding"/>
    <property type="evidence" value="ECO:0007669"/>
    <property type="project" value="InterPro"/>
</dbReference>